<accession>A0A9P1CNF2</accession>
<evidence type="ECO:0000313" key="5">
    <source>
        <dbReference type="Proteomes" id="UP001152797"/>
    </source>
</evidence>
<protein>
    <submittedName>
        <fullName evidence="3">Uncharacterized protein</fullName>
    </submittedName>
</protein>
<evidence type="ECO:0000256" key="2">
    <source>
        <dbReference type="SAM" id="MobiDB-lite"/>
    </source>
</evidence>
<dbReference type="EMBL" id="CAMXCT010001970">
    <property type="protein sequence ID" value="CAI3994576.1"/>
    <property type="molecule type" value="Genomic_DNA"/>
</dbReference>
<feature type="compositionally biased region" description="Basic and acidic residues" evidence="2">
    <location>
        <begin position="154"/>
        <end position="165"/>
    </location>
</feature>
<evidence type="ECO:0000256" key="1">
    <source>
        <dbReference type="SAM" id="Coils"/>
    </source>
</evidence>
<feature type="coiled-coil region" evidence="1">
    <location>
        <begin position="271"/>
        <end position="320"/>
    </location>
</feature>
<gene>
    <name evidence="3" type="ORF">C1SCF055_LOCUS21217</name>
</gene>
<sequence length="832" mass="92684">MQELEARAAAQARDDEIANSETQPGILETDNVAEAPQKPAPEPVLPGKAETEAGTCPEKEVEPGTDMDTRSAGLNQKKKKARRPLSRRELLQNAAKMRIRRMIAPKKKKVRPSGTGHGERAVGQGNRGEERNGTAFDGHQLVQGPFLDTVGASDQEKAEGEDHSQRRGRIAGVKKVCEQSPDTHIRSNRYDGVLEYWVIVKEAAEHTESLTQEEIHRQKKKVDDSAMPKMDQAGFQKLEDQKRRDDASAEAKGPDRVAAEVEQRAVLKRFIDSLLSKMNKLRTLIRDLKTNYSDDPTVPIKSLEDNLGNMDAQYEMLNEHWAVGEHLDEKASKTWWAQAEKKMKETSVVSSRALAAELKARSGKKFFQKTKPETNLETGEPHPDVSSPQSAFDMFAIGAGPSLRRWFRDVSDGAPCSSTIRAARAVVEEVPVAAQTSINVLAQCSTKNSERDFHQIGKEYGLTIPVPLTDVQISKGVQIPVVLLSSWFRFLLNLNLWRTLSGLDARDDDRCKSQWGTFWTRYERIMPNHQVFDLARNGSIVLERTAAIIIHGDEGRSKKKNAIMILSAHSCLGKGCAVENRRATLKTDFAKQDVNIVGNTWTTRWLLGVLPKGYYDAKKGDTDAYDRMTEALVDDMNEILANGCMSATGEKFWLAVISVIGDWPFHQKTFHLTRTFGSVAKRPSSQTASKGICMHCLADQSGYPWEDFESANPNWRSTVGVSPPFGRDPIFLQLPHDPEMPTSIMGMDLFHGFHLGAGKVFVSSCLVLVSEEMEGSSVPKRFEQLHDVFFDWCQKKSSDPTSNGLARRQSSGCKLLSFPVVPGQKDPQLLAF</sequence>
<keyword evidence="1" id="KW-0175">Coiled coil</keyword>
<dbReference type="EMBL" id="CAMXCT020001970">
    <property type="protein sequence ID" value="CAL1147951.1"/>
    <property type="molecule type" value="Genomic_DNA"/>
</dbReference>
<feature type="compositionally biased region" description="Basic residues" evidence="2">
    <location>
        <begin position="97"/>
        <end position="111"/>
    </location>
</feature>
<feature type="compositionally biased region" description="Basic and acidic residues" evidence="2">
    <location>
        <begin position="1"/>
        <end position="16"/>
    </location>
</feature>
<feature type="region of interest" description="Disordered" evidence="2">
    <location>
        <begin position="207"/>
        <end position="256"/>
    </location>
</feature>
<keyword evidence="5" id="KW-1185">Reference proteome</keyword>
<reference evidence="4" key="2">
    <citation type="submission" date="2024-04" db="EMBL/GenBank/DDBJ databases">
        <authorList>
            <person name="Chen Y."/>
            <person name="Shah S."/>
            <person name="Dougan E. K."/>
            <person name="Thang M."/>
            <person name="Chan C."/>
        </authorList>
    </citation>
    <scope>NUCLEOTIDE SEQUENCE [LARGE SCALE GENOMIC DNA]</scope>
</reference>
<feature type="compositionally biased region" description="Basic and acidic residues" evidence="2">
    <location>
        <begin position="207"/>
        <end position="226"/>
    </location>
</feature>
<comment type="caution">
    <text evidence="3">The sequence shown here is derived from an EMBL/GenBank/DDBJ whole genome shotgun (WGS) entry which is preliminary data.</text>
</comment>
<name>A0A9P1CNF2_9DINO</name>
<evidence type="ECO:0000313" key="3">
    <source>
        <dbReference type="EMBL" id="CAI3994576.1"/>
    </source>
</evidence>
<dbReference type="AlphaFoldDB" id="A0A9P1CNF2"/>
<dbReference type="Proteomes" id="UP001152797">
    <property type="component" value="Unassembled WGS sequence"/>
</dbReference>
<feature type="region of interest" description="Disordered" evidence="2">
    <location>
        <begin position="1"/>
        <end position="176"/>
    </location>
</feature>
<feature type="compositionally biased region" description="Basic and acidic residues" evidence="2">
    <location>
        <begin position="237"/>
        <end position="256"/>
    </location>
</feature>
<organism evidence="3">
    <name type="scientific">Cladocopium goreaui</name>
    <dbReference type="NCBI Taxonomy" id="2562237"/>
    <lineage>
        <taxon>Eukaryota</taxon>
        <taxon>Sar</taxon>
        <taxon>Alveolata</taxon>
        <taxon>Dinophyceae</taxon>
        <taxon>Suessiales</taxon>
        <taxon>Symbiodiniaceae</taxon>
        <taxon>Cladocopium</taxon>
    </lineage>
</organism>
<dbReference type="OrthoDB" id="431257at2759"/>
<evidence type="ECO:0000313" key="4">
    <source>
        <dbReference type="EMBL" id="CAL1147951.1"/>
    </source>
</evidence>
<reference evidence="3" key="1">
    <citation type="submission" date="2022-10" db="EMBL/GenBank/DDBJ databases">
        <authorList>
            <person name="Chen Y."/>
            <person name="Dougan E. K."/>
            <person name="Chan C."/>
            <person name="Rhodes N."/>
            <person name="Thang M."/>
        </authorList>
    </citation>
    <scope>NUCLEOTIDE SEQUENCE</scope>
</reference>
<proteinExistence type="predicted"/>
<feature type="compositionally biased region" description="Basic residues" evidence="2">
    <location>
        <begin position="76"/>
        <end position="85"/>
    </location>
</feature>
<dbReference type="EMBL" id="CAMXCT030001970">
    <property type="protein sequence ID" value="CAL4781888.1"/>
    <property type="molecule type" value="Genomic_DNA"/>
</dbReference>